<dbReference type="EMBL" id="JANHOG010002496">
    <property type="protein sequence ID" value="KAJ3522842.1"/>
    <property type="molecule type" value="Genomic_DNA"/>
</dbReference>
<organism evidence="1 2">
    <name type="scientific">Phlebia brevispora</name>
    <dbReference type="NCBI Taxonomy" id="194682"/>
    <lineage>
        <taxon>Eukaryota</taxon>
        <taxon>Fungi</taxon>
        <taxon>Dikarya</taxon>
        <taxon>Basidiomycota</taxon>
        <taxon>Agaricomycotina</taxon>
        <taxon>Agaricomycetes</taxon>
        <taxon>Polyporales</taxon>
        <taxon>Meruliaceae</taxon>
        <taxon>Phlebia</taxon>
    </lineage>
</organism>
<keyword evidence="2" id="KW-1185">Reference proteome</keyword>
<comment type="caution">
    <text evidence="1">The sequence shown here is derived from an EMBL/GenBank/DDBJ whole genome shotgun (WGS) entry which is preliminary data.</text>
</comment>
<accession>A0ACC1RP06</accession>
<dbReference type="Proteomes" id="UP001148662">
    <property type="component" value="Unassembled WGS sequence"/>
</dbReference>
<protein>
    <submittedName>
        <fullName evidence="1">Uncharacterized protein</fullName>
    </submittedName>
</protein>
<evidence type="ECO:0000313" key="1">
    <source>
        <dbReference type="EMBL" id="KAJ3522842.1"/>
    </source>
</evidence>
<sequence>MDDDSRKKSRKDEDVEPSSPTVEKAEEVKTKPTRGSRACTVCRRLKMKCVGAEQGPPCKRCQTGNHECIFEESNRGKRSTK</sequence>
<evidence type="ECO:0000313" key="2">
    <source>
        <dbReference type="Proteomes" id="UP001148662"/>
    </source>
</evidence>
<name>A0ACC1RP06_9APHY</name>
<reference evidence="1" key="1">
    <citation type="submission" date="2022-07" db="EMBL/GenBank/DDBJ databases">
        <title>Genome Sequence of Phlebia brevispora.</title>
        <authorList>
            <person name="Buettner E."/>
        </authorList>
    </citation>
    <scope>NUCLEOTIDE SEQUENCE</scope>
    <source>
        <strain evidence="1">MPL23</strain>
    </source>
</reference>
<gene>
    <name evidence="1" type="ORF">NM688_g8816</name>
</gene>
<proteinExistence type="predicted"/>